<dbReference type="GO" id="GO:0008233">
    <property type="term" value="F:peptidase activity"/>
    <property type="evidence" value="ECO:0007669"/>
    <property type="project" value="UniProtKB-KW"/>
</dbReference>
<evidence type="ECO:0000313" key="1">
    <source>
        <dbReference type="EMBL" id="ARF12567.1"/>
    </source>
</evidence>
<gene>
    <name evidence="1" type="ORF">Klosneuvirus_7_12</name>
</gene>
<keyword evidence="1" id="KW-0645">Protease</keyword>
<keyword evidence="1" id="KW-0378">Hydrolase</keyword>
<proteinExistence type="predicted"/>
<dbReference type="EMBL" id="KY684114">
    <property type="protein sequence ID" value="ARF12567.1"/>
    <property type="molecule type" value="Genomic_DNA"/>
</dbReference>
<accession>A0A1V0SLF6</accession>
<reference evidence="1" key="1">
    <citation type="journal article" date="2017" name="Science">
        <title>Giant viruses with an expanded complement of translation system components.</title>
        <authorList>
            <person name="Schulz F."/>
            <person name="Yutin N."/>
            <person name="Ivanova N.N."/>
            <person name="Ortega D.R."/>
            <person name="Lee T.K."/>
            <person name="Vierheilig J."/>
            <person name="Daims H."/>
            <person name="Horn M."/>
            <person name="Wagner M."/>
            <person name="Jensen G.J."/>
            <person name="Kyrpides N.C."/>
            <person name="Koonin E.V."/>
            <person name="Woyke T."/>
        </authorList>
    </citation>
    <scope>NUCLEOTIDE SEQUENCE</scope>
    <source>
        <strain evidence="1">KNV1</strain>
    </source>
</reference>
<organism evidence="1">
    <name type="scientific">Klosneuvirus KNV1</name>
    <dbReference type="NCBI Taxonomy" id="1977640"/>
    <lineage>
        <taxon>Viruses</taxon>
        <taxon>Varidnaviria</taxon>
        <taxon>Bamfordvirae</taxon>
        <taxon>Nucleocytoviricota</taxon>
        <taxon>Megaviricetes</taxon>
        <taxon>Imitervirales</taxon>
        <taxon>Mimiviridae</taxon>
        <taxon>Klosneuvirinae</taxon>
        <taxon>Klosneuvirus</taxon>
    </lineage>
</organism>
<name>A0A1V0SLF6_9VIRU</name>
<protein>
    <submittedName>
        <fullName evidence="1">Putative papain-like cysteine protease</fullName>
    </submittedName>
</protein>
<dbReference type="GO" id="GO:0006508">
    <property type="term" value="P:proteolysis"/>
    <property type="evidence" value="ECO:0007669"/>
    <property type="project" value="UniProtKB-KW"/>
</dbReference>
<sequence length="229" mass="27433">MDNFDIIISLGVNCYPRIYINDKKNIKTTEYFFDDIGTPLWAVKELLVNNFDGYFDTNNYKKIKIFEDSRYDIMVNTKYYIRYDNAYPISMLQHLFDIFQSKKTKFIDLLTSSQKVLFIRYEEPLISDIPKLGGKRIIYDSYKTYYQHNELYHLKELSTYLQTTYPNLRAYFMLVGNAMNEPITLNYDLNLKIFTIPNKSINMQNYKQIFEQIFTDYGQYITDNVNNIV</sequence>